<organism evidence="1 2">
    <name type="scientific">Symplocastrum torsivum CPER-KK1</name>
    <dbReference type="NCBI Taxonomy" id="450513"/>
    <lineage>
        <taxon>Bacteria</taxon>
        <taxon>Bacillati</taxon>
        <taxon>Cyanobacteriota</taxon>
        <taxon>Cyanophyceae</taxon>
        <taxon>Oscillatoriophycideae</taxon>
        <taxon>Oscillatoriales</taxon>
        <taxon>Microcoleaceae</taxon>
        <taxon>Symplocastrum</taxon>
    </lineage>
</organism>
<dbReference type="InterPro" id="IPR002347">
    <property type="entry name" value="SDR_fam"/>
</dbReference>
<dbReference type="SUPFAM" id="SSF51735">
    <property type="entry name" value="NAD(P)-binding Rossmann-fold domains"/>
    <property type="match status" value="1"/>
</dbReference>
<dbReference type="Pfam" id="PF00106">
    <property type="entry name" value="adh_short"/>
    <property type="match status" value="1"/>
</dbReference>
<reference evidence="1" key="2">
    <citation type="journal article" date="2022" name="Microbiol. Resour. Announc.">
        <title>Metagenome Sequencing to Explore Phylogenomics of Terrestrial Cyanobacteria.</title>
        <authorList>
            <person name="Ward R.D."/>
            <person name="Stajich J.E."/>
            <person name="Johansen J.R."/>
            <person name="Huntemann M."/>
            <person name="Clum A."/>
            <person name="Foster B."/>
            <person name="Foster B."/>
            <person name="Roux S."/>
            <person name="Palaniappan K."/>
            <person name="Varghese N."/>
            <person name="Mukherjee S."/>
            <person name="Reddy T.B.K."/>
            <person name="Daum C."/>
            <person name="Copeland A."/>
            <person name="Chen I.A."/>
            <person name="Ivanova N.N."/>
            <person name="Kyrpides N.C."/>
            <person name="Shapiro N."/>
            <person name="Eloe-Fadrosh E.A."/>
            <person name="Pietrasiak N."/>
        </authorList>
    </citation>
    <scope>NUCLEOTIDE SEQUENCE</scope>
    <source>
        <strain evidence="1">CPER-KK1</strain>
    </source>
</reference>
<sequence length="429" mass="48009">MVTFWIATAAWGLGSVLWVELVRDFYHVLSHHWSPLYRLHVWHHRVFRPDLTAVSDTIYRQAQWRNDVPECLVMLLFSLLLWAVAHTFAPEHQLSALVGSLYTLTFLGSAIARGSGFTWANEITDLTHLPGPFLTPPSCWSVNRTYHWRHHFDNQKAYYCGTLTLVDKLMGTALSLKGKTIAVTGASGTLGKALLLELHSRGAKVIALTSQEQPVTVSVKGESVPVKTITWKIGQESELAPHLEKVDILILNHGINVHGERTADAIAKSYEINTFSSWRLLELFFTTVRTNEDIARKEVWVNTSEAEVSPALSPLYELTKRALGDLVTLRRLDAPCVVRKLILGPFKSNLNPIGVMSAPKVAKQIVNLATRDARNIIVTINPLTFITYPIKEFCVGTYFKLFSRPTDVTQVVPFPETLAADATTSSRTR</sequence>
<evidence type="ECO:0000313" key="1">
    <source>
        <dbReference type="EMBL" id="MBW4546554.1"/>
    </source>
</evidence>
<protein>
    <submittedName>
        <fullName evidence="1">Bifunctional sterol desaturase/short chain dehydrogenase</fullName>
    </submittedName>
</protein>
<accession>A0A951UB68</accession>
<gene>
    <name evidence="1" type="ORF">KME25_19220</name>
</gene>
<reference evidence="1" key="1">
    <citation type="submission" date="2021-05" db="EMBL/GenBank/DDBJ databases">
        <authorList>
            <person name="Pietrasiak N."/>
            <person name="Ward R."/>
            <person name="Stajich J.E."/>
            <person name="Kurbessoian T."/>
        </authorList>
    </citation>
    <scope>NUCLEOTIDE SEQUENCE</scope>
    <source>
        <strain evidence="1">CPER-KK1</strain>
    </source>
</reference>
<dbReference type="AlphaFoldDB" id="A0A951UB68"/>
<dbReference type="NCBIfam" id="NF009035">
    <property type="entry name" value="PRK12367.1"/>
    <property type="match status" value="1"/>
</dbReference>
<comment type="caution">
    <text evidence="1">The sequence shown here is derived from an EMBL/GenBank/DDBJ whole genome shotgun (WGS) entry which is preliminary data.</text>
</comment>
<dbReference type="EMBL" id="JAHHIF010000026">
    <property type="protein sequence ID" value="MBW4546554.1"/>
    <property type="molecule type" value="Genomic_DNA"/>
</dbReference>
<dbReference type="InterPro" id="IPR036291">
    <property type="entry name" value="NAD(P)-bd_dom_sf"/>
</dbReference>
<proteinExistence type="predicted"/>
<dbReference type="Gene3D" id="3.40.50.720">
    <property type="entry name" value="NAD(P)-binding Rossmann-like Domain"/>
    <property type="match status" value="1"/>
</dbReference>
<dbReference type="Proteomes" id="UP000753908">
    <property type="component" value="Unassembled WGS sequence"/>
</dbReference>
<name>A0A951UB68_9CYAN</name>
<dbReference type="NCBIfam" id="NF005653">
    <property type="entry name" value="PRK07424.1"/>
    <property type="match status" value="1"/>
</dbReference>
<evidence type="ECO:0000313" key="2">
    <source>
        <dbReference type="Proteomes" id="UP000753908"/>
    </source>
</evidence>